<dbReference type="EMBL" id="GBXM01061030">
    <property type="protein sequence ID" value="JAH47547.1"/>
    <property type="molecule type" value="Transcribed_RNA"/>
</dbReference>
<dbReference type="EMBL" id="GBXM01065396">
    <property type="protein sequence ID" value="JAH43181.1"/>
    <property type="molecule type" value="Transcribed_RNA"/>
</dbReference>
<sequence length="16" mass="1908">MTQHPHIPQSHILLKK</sequence>
<reference evidence="1" key="2">
    <citation type="journal article" date="2015" name="Fish Shellfish Immunol.">
        <title>Early steps in the European eel (Anguilla anguilla)-Vibrio vulnificus interaction in the gills: Role of the RtxA13 toxin.</title>
        <authorList>
            <person name="Callol A."/>
            <person name="Pajuelo D."/>
            <person name="Ebbesson L."/>
            <person name="Teles M."/>
            <person name="MacKenzie S."/>
            <person name="Amaro C."/>
        </authorList>
    </citation>
    <scope>NUCLEOTIDE SEQUENCE</scope>
</reference>
<accession>A0A0E9SPE0</accession>
<protein>
    <submittedName>
        <fullName evidence="1">Uncharacterized protein</fullName>
    </submittedName>
</protein>
<reference evidence="1" key="1">
    <citation type="submission" date="2014-11" db="EMBL/GenBank/DDBJ databases">
        <authorList>
            <person name="Amaro Gonzalez C."/>
        </authorList>
    </citation>
    <scope>NUCLEOTIDE SEQUENCE</scope>
</reference>
<dbReference type="EMBL" id="GBXM01079120">
    <property type="protein sequence ID" value="JAH29457.1"/>
    <property type="molecule type" value="Transcribed_RNA"/>
</dbReference>
<dbReference type="AlphaFoldDB" id="A0A0E9SPE0"/>
<proteinExistence type="predicted"/>
<organism evidence="1">
    <name type="scientific">Anguilla anguilla</name>
    <name type="common">European freshwater eel</name>
    <name type="synonym">Muraena anguilla</name>
    <dbReference type="NCBI Taxonomy" id="7936"/>
    <lineage>
        <taxon>Eukaryota</taxon>
        <taxon>Metazoa</taxon>
        <taxon>Chordata</taxon>
        <taxon>Craniata</taxon>
        <taxon>Vertebrata</taxon>
        <taxon>Euteleostomi</taxon>
        <taxon>Actinopterygii</taxon>
        <taxon>Neopterygii</taxon>
        <taxon>Teleostei</taxon>
        <taxon>Anguilliformes</taxon>
        <taxon>Anguillidae</taxon>
        <taxon>Anguilla</taxon>
    </lineage>
</organism>
<evidence type="ECO:0000313" key="1">
    <source>
        <dbReference type="EMBL" id="JAH43181.1"/>
    </source>
</evidence>
<name>A0A0E9SPE0_ANGAN</name>